<dbReference type="eggNOG" id="ENOG502QS9D">
    <property type="taxonomic scope" value="Eukaryota"/>
</dbReference>
<keyword evidence="9" id="KW-0206">Cytoskeleton</keyword>
<evidence type="ECO:0000256" key="11">
    <source>
        <dbReference type="ARBA" id="ARBA00023254"/>
    </source>
</evidence>
<comment type="similarity">
    <text evidence="3">Belongs to the MNS1 family.</text>
</comment>
<proteinExistence type="inferred from homology"/>
<reference evidence="18" key="2">
    <citation type="submission" date="2025-04" db="UniProtKB">
        <authorList>
            <consortium name="RefSeq"/>
        </authorList>
    </citation>
    <scope>IDENTIFICATION</scope>
    <source>
        <strain evidence="18">Aabys</strain>
    </source>
</reference>
<dbReference type="STRING" id="7370.A0A1I8M6C4"/>
<keyword evidence="10" id="KW-0539">Nucleus</keyword>
<dbReference type="PANTHER" id="PTHR19265">
    <property type="entry name" value="MEIOSIS-SPECIFIC NUCLEAR STRUCTURAL PROTEIN 1"/>
    <property type="match status" value="1"/>
</dbReference>
<dbReference type="GO" id="GO:0044782">
    <property type="term" value="P:cilium organization"/>
    <property type="evidence" value="ECO:0007669"/>
    <property type="project" value="TreeGrafter"/>
</dbReference>
<evidence type="ECO:0000256" key="6">
    <source>
        <dbReference type="ARBA" id="ARBA00022846"/>
    </source>
</evidence>
<dbReference type="InterPro" id="IPR026504">
    <property type="entry name" value="MNS1"/>
</dbReference>
<evidence type="ECO:0000256" key="7">
    <source>
        <dbReference type="ARBA" id="ARBA00023054"/>
    </source>
</evidence>
<keyword evidence="7 14" id="KW-0175">Coiled coil</keyword>
<feature type="coiled-coil region" evidence="14">
    <location>
        <begin position="385"/>
        <end position="412"/>
    </location>
</feature>
<keyword evidence="17" id="KW-1185">Reference proteome</keyword>
<feature type="domain" description="Trichohyalin-plectin-homology" evidence="15">
    <location>
        <begin position="78"/>
        <end position="430"/>
    </location>
</feature>
<dbReference type="GO" id="GO:0031514">
    <property type="term" value="C:motile cilium"/>
    <property type="evidence" value="ECO:0007669"/>
    <property type="project" value="TreeGrafter"/>
</dbReference>
<evidence type="ECO:0000256" key="2">
    <source>
        <dbReference type="ARBA" id="ARBA00004611"/>
    </source>
</evidence>
<dbReference type="RefSeq" id="XP_005175669.1">
    <property type="nucleotide sequence ID" value="XM_005175612.3"/>
</dbReference>
<dbReference type="PANTHER" id="PTHR19265:SF0">
    <property type="entry name" value="MEIOSIS-SPECIFIC NUCLEAR STRUCTURAL PROTEIN 1"/>
    <property type="match status" value="1"/>
</dbReference>
<comment type="subcellular location">
    <subcellularLocation>
        <location evidence="2">Cytoplasm</location>
        <location evidence="2">Cytoskeleton</location>
        <location evidence="2">Flagellum axoneme</location>
    </subcellularLocation>
    <subcellularLocation>
        <location evidence="1">Nucleus</location>
    </subcellularLocation>
</comment>
<evidence type="ECO:0000313" key="17">
    <source>
        <dbReference type="Proteomes" id="UP001652621"/>
    </source>
</evidence>
<evidence type="ECO:0000313" key="18">
    <source>
        <dbReference type="RefSeq" id="XP_005175669.1"/>
    </source>
</evidence>
<evidence type="ECO:0000313" key="16">
    <source>
        <dbReference type="EnsemblMetazoa" id="MDOA001680-PA"/>
    </source>
</evidence>
<dbReference type="VEuPathDB" id="VectorBase:MDOMA2_005707"/>
<evidence type="ECO:0000259" key="15">
    <source>
        <dbReference type="Pfam" id="PF13868"/>
    </source>
</evidence>
<dbReference type="KEGG" id="mde:101894793"/>
<sequence length="447" mass="54513">MSEIQDCSVKNKKANAILNSSDYFHNYILHEERRIHEIESAKQSSNEFPQGISTLDICQELKQFKKQVFLDEKRRQQLRNDNHELRLLQNQLQSALVSKELQEQIDALKKQKEQDMQRKREENAQWEVECERAKRSILEEEEKERQRKTQNRILLQEQMCEVQNKRKQELETVMKDREDMQKTLKQIEADRQRENDISWRFRDLCRKEMEECIRIREVQKQLEREKNLDDNERLLAYQRERDELKERMEAEKKRIITEKMALSERIGKELDDINKEKQKRDDVLLSLLVEERRAKEDIKHRQMLEKLTEERTKLRSELENYRREIATQKQRKFAEEERQMREECLRQLAERDKLDQLSNEKRRRKIVEHNRALKEMIEGRRQQRAKEIANRIGEFENLLKEENERNDCIEAERIRMLQSVPTELLRYLPPGILKPSDWEHIPLSSEK</sequence>
<dbReference type="EnsemblMetazoa" id="MDOA001680-RA">
    <property type="protein sequence ID" value="MDOA001680-PA"/>
    <property type="gene ID" value="MDOA001680"/>
</dbReference>
<dbReference type="GO" id="GO:0005634">
    <property type="term" value="C:nucleus"/>
    <property type="evidence" value="ECO:0007669"/>
    <property type="project" value="UniProtKB-SubCell"/>
</dbReference>
<feature type="coiled-coil region" evidence="14">
    <location>
        <begin position="75"/>
        <end position="197"/>
    </location>
</feature>
<feature type="coiled-coil region" evidence="14">
    <location>
        <begin position="227"/>
        <end position="265"/>
    </location>
</feature>
<evidence type="ECO:0000256" key="10">
    <source>
        <dbReference type="ARBA" id="ARBA00023242"/>
    </source>
</evidence>
<dbReference type="GeneID" id="101894793"/>
<keyword evidence="6" id="KW-0282">Flagellum</keyword>
<dbReference type="OrthoDB" id="197839at2759"/>
<evidence type="ECO:0000256" key="13">
    <source>
        <dbReference type="ARBA" id="ARBA00046114"/>
    </source>
</evidence>
<dbReference type="GO" id="GO:0051321">
    <property type="term" value="P:meiotic cell cycle"/>
    <property type="evidence" value="ECO:0007669"/>
    <property type="project" value="UniProtKB-KW"/>
</dbReference>
<dbReference type="VEuPathDB" id="VectorBase:MDOA001680"/>
<reference evidence="16" key="1">
    <citation type="submission" date="2020-05" db="UniProtKB">
        <authorList>
            <consortium name="EnsemblMetazoa"/>
        </authorList>
    </citation>
    <scope>IDENTIFICATION</scope>
    <source>
        <strain evidence="16">Aabys</strain>
    </source>
</reference>
<feature type="coiled-coil region" evidence="14">
    <location>
        <begin position="304"/>
        <end position="338"/>
    </location>
</feature>
<evidence type="ECO:0000256" key="3">
    <source>
        <dbReference type="ARBA" id="ARBA00009158"/>
    </source>
</evidence>
<keyword evidence="5" id="KW-0963">Cytoplasm</keyword>
<dbReference type="AlphaFoldDB" id="A0A1I8M6C4"/>
<keyword evidence="8" id="KW-0969">Cilium</keyword>
<dbReference type="Pfam" id="PF13868">
    <property type="entry name" value="TPH"/>
    <property type="match status" value="1"/>
</dbReference>
<name>A0A1I8M6C4_MUSDO</name>
<protein>
    <recommendedName>
        <fullName evidence="4">Meiosis-specific nuclear structural protein 1</fullName>
    </recommendedName>
</protein>
<keyword evidence="11" id="KW-0469">Meiosis</keyword>
<gene>
    <name evidence="16" type="primary">101894793</name>
    <name evidence="18" type="synonym">LOC101894793</name>
</gene>
<evidence type="ECO:0000256" key="9">
    <source>
        <dbReference type="ARBA" id="ARBA00023212"/>
    </source>
</evidence>
<evidence type="ECO:0000256" key="4">
    <source>
        <dbReference type="ARBA" id="ARBA00014813"/>
    </source>
</evidence>
<evidence type="ECO:0000256" key="5">
    <source>
        <dbReference type="ARBA" id="ARBA00022490"/>
    </source>
</evidence>
<evidence type="ECO:0000256" key="8">
    <source>
        <dbReference type="ARBA" id="ARBA00023069"/>
    </source>
</evidence>
<comment type="function">
    <text evidence="13">Microtubule inner protein (MIP) part of the dynein-decorated doublet microtubules (DMTs) in cilia axoneme, which is required for motile cilia beating. May play a role in the control of meiotic division and germ cell differentiation through regulation of pairing and recombination during meiosis. Required for sperm flagella assembly. May play a role in the assembly and function of the outer dynein arm-docking complex (ODA-DC). ODA-DC mediates outer dynein arms (ODA) binding onto the axonemal doublet microtubules.</text>
</comment>
<accession>A0A1I8M6C4</accession>
<evidence type="ECO:0000256" key="12">
    <source>
        <dbReference type="ARBA" id="ARBA00023273"/>
    </source>
</evidence>
<organism evidence="16">
    <name type="scientific">Musca domestica</name>
    <name type="common">House fly</name>
    <dbReference type="NCBI Taxonomy" id="7370"/>
    <lineage>
        <taxon>Eukaryota</taxon>
        <taxon>Metazoa</taxon>
        <taxon>Ecdysozoa</taxon>
        <taxon>Arthropoda</taxon>
        <taxon>Hexapoda</taxon>
        <taxon>Insecta</taxon>
        <taxon>Pterygota</taxon>
        <taxon>Neoptera</taxon>
        <taxon>Endopterygota</taxon>
        <taxon>Diptera</taxon>
        <taxon>Brachycera</taxon>
        <taxon>Muscomorpha</taxon>
        <taxon>Muscoidea</taxon>
        <taxon>Muscidae</taxon>
        <taxon>Musca</taxon>
    </lineage>
</organism>
<evidence type="ECO:0000256" key="1">
    <source>
        <dbReference type="ARBA" id="ARBA00004123"/>
    </source>
</evidence>
<dbReference type="Proteomes" id="UP001652621">
    <property type="component" value="Unplaced"/>
</dbReference>
<evidence type="ECO:0000256" key="14">
    <source>
        <dbReference type="SAM" id="Coils"/>
    </source>
</evidence>
<dbReference type="InterPro" id="IPR043597">
    <property type="entry name" value="TPH_dom"/>
</dbReference>
<keyword evidence="12" id="KW-0966">Cell projection</keyword>